<protein>
    <recommendedName>
        <fullName evidence="3">DUF3168 domain-containing protein</fullName>
    </recommendedName>
</protein>
<dbReference type="InterPro" id="IPR053745">
    <property type="entry name" value="Viral_Tail_Comp_sf"/>
</dbReference>
<sequence>MLSPQLQIYNYVFKKLQGYGASVIGVKDIKRTIPYPFYMVQRSQNTKSHETLDMYSGNISLMIHLYSLADDELKHDKYLRIADKIVSSPFNLDGYQVVTLSVDFKTLIDNTTNACLLHSVLTVEFKVY</sequence>
<reference evidence="1 2" key="1">
    <citation type="journal article" date="2018" name="Vet. Microbiol.">
        <title>Clonal diversity and geographic distribution of methicillin-resistant Staphylococcus pseudintermedius from Australian animals: Discovery of novel sequence types.</title>
        <authorList>
            <person name="Worthing K.A."/>
            <person name="Abraham S."/>
            <person name="Coombs G.W."/>
            <person name="Pang S."/>
            <person name="Saputra S."/>
            <person name="Jordan D."/>
            <person name="Trott D.J."/>
            <person name="Norris J.M."/>
        </authorList>
    </citation>
    <scope>NUCLEOTIDE SEQUENCE [LARGE SCALE GENOMIC DNA]</scope>
    <source>
        <strain evidence="1 2">ST71 3</strain>
    </source>
</reference>
<gene>
    <name evidence="1" type="ORF">DD924_00035</name>
</gene>
<comment type="caution">
    <text evidence="1">The sequence shown here is derived from an EMBL/GenBank/DDBJ whole genome shotgun (WGS) entry which is preliminary data.</text>
</comment>
<evidence type="ECO:0000313" key="1">
    <source>
        <dbReference type="EMBL" id="PWZ99904.1"/>
    </source>
</evidence>
<proteinExistence type="predicted"/>
<accession>A0A317ZFS0</accession>
<name>A0A317ZFS0_STAPS</name>
<dbReference type="Proteomes" id="UP000246351">
    <property type="component" value="Unassembled WGS sequence"/>
</dbReference>
<dbReference type="EMBL" id="QEIV01000003">
    <property type="protein sequence ID" value="PWZ99904.1"/>
    <property type="molecule type" value="Genomic_DNA"/>
</dbReference>
<evidence type="ECO:0000313" key="2">
    <source>
        <dbReference type="Proteomes" id="UP000246351"/>
    </source>
</evidence>
<evidence type="ECO:0008006" key="3">
    <source>
        <dbReference type="Google" id="ProtNLM"/>
    </source>
</evidence>
<dbReference type="RefSeq" id="WP_020219535.1">
    <property type="nucleotide sequence ID" value="NZ_BAAFHP010000026.1"/>
</dbReference>
<organism evidence="1 2">
    <name type="scientific">Staphylococcus pseudintermedius</name>
    <dbReference type="NCBI Taxonomy" id="283734"/>
    <lineage>
        <taxon>Bacteria</taxon>
        <taxon>Bacillati</taxon>
        <taxon>Bacillota</taxon>
        <taxon>Bacilli</taxon>
        <taxon>Bacillales</taxon>
        <taxon>Staphylococcaceae</taxon>
        <taxon>Staphylococcus</taxon>
        <taxon>Staphylococcus intermedius group</taxon>
    </lineage>
</organism>
<dbReference type="AlphaFoldDB" id="A0A317ZFS0"/>
<dbReference type="Gene3D" id="3.30.2000.30">
    <property type="match status" value="1"/>
</dbReference>